<name>A0A1F2WHH2_9ACTN</name>
<keyword evidence="2" id="KW-0186">Copper</keyword>
<dbReference type="Gene3D" id="2.60.40.1220">
    <property type="match status" value="1"/>
</dbReference>
<dbReference type="InterPro" id="IPR014755">
    <property type="entry name" value="Cu-Rt/internalin_Ig-like"/>
</dbReference>
<evidence type="ECO:0000313" key="6">
    <source>
        <dbReference type="Proteomes" id="UP000177876"/>
    </source>
</evidence>
<feature type="compositionally biased region" description="Low complexity" evidence="3">
    <location>
        <begin position="42"/>
        <end position="60"/>
    </location>
</feature>
<dbReference type="GO" id="GO:0042597">
    <property type="term" value="C:periplasmic space"/>
    <property type="evidence" value="ECO:0007669"/>
    <property type="project" value="InterPro"/>
</dbReference>
<dbReference type="InterPro" id="IPR007348">
    <property type="entry name" value="CopC_dom"/>
</dbReference>
<protein>
    <recommendedName>
        <fullName evidence="4">CopC domain-containing protein</fullName>
    </recommendedName>
</protein>
<dbReference type="Proteomes" id="UP000177876">
    <property type="component" value="Unassembled WGS sequence"/>
</dbReference>
<evidence type="ECO:0000256" key="3">
    <source>
        <dbReference type="SAM" id="MobiDB-lite"/>
    </source>
</evidence>
<dbReference type="GO" id="GO:0046688">
    <property type="term" value="P:response to copper ion"/>
    <property type="evidence" value="ECO:0007669"/>
    <property type="project" value="InterPro"/>
</dbReference>
<proteinExistence type="predicted"/>
<dbReference type="AlphaFoldDB" id="A0A1F2WHH2"/>
<keyword evidence="1" id="KW-0732">Signal</keyword>
<gene>
    <name evidence="5" type="ORF">A2Y75_03620</name>
</gene>
<dbReference type="GO" id="GO:0005507">
    <property type="term" value="F:copper ion binding"/>
    <property type="evidence" value="ECO:0007669"/>
    <property type="project" value="InterPro"/>
</dbReference>
<feature type="region of interest" description="Disordered" evidence="3">
    <location>
        <begin position="37"/>
        <end position="60"/>
    </location>
</feature>
<evidence type="ECO:0000313" key="5">
    <source>
        <dbReference type="EMBL" id="OFW56302.1"/>
    </source>
</evidence>
<dbReference type="SUPFAM" id="SSF81296">
    <property type="entry name" value="E set domains"/>
    <property type="match status" value="1"/>
</dbReference>
<dbReference type="Pfam" id="PF04234">
    <property type="entry name" value="CopC"/>
    <property type="match status" value="1"/>
</dbReference>
<dbReference type="STRING" id="1797197.A2Y75_03620"/>
<dbReference type="EMBL" id="MELK01000047">
    <property type="protein sequence ID" value="OFW56302.1"/>
    <property type="molecule type" value="Genomic_DNA"/>
</dbReference>
<reference evidence="5 6" key="1">
    <citation type="journal article" date="2016" name="Nat. Commun.">
        <title>Thousands of microbial genomes shed light on interconnected biogeochemical processes in an aquifer system.</title>
        <authorList>
            <person name="Anantharaman K."/>
            <person name="Brown C.T."/>
            <person name="Hug L.A."/>
            <person name="Sharon I."/>
            <person name="Castelle C.J."/>
            <person name="Probst A.J."/>
            <person name="Thomas B.C."/>
            <person name="Singh A."/>
            <person name="Wilkins M.J."/>
            <person name="Karaoz U."/>
            <person name="Brodie E.L."/>
            <person name="Williams K.H."/>
            <person name="Hubbard S.S."/>
            <person name="Banfield J.F."/>
        </authorList>
    </citation>
    <scope>NUCLEOTIDE SEQUENCE [LARGE SCALE GENOMIC DNA]</scope>
</reference>
<sequence length="160" mass="17167">MRKTYLVLLIALLSCLVLTLLIAGCGSETQVEEEVTEEAPGEEAPQQVQPEQPPFTQQTYPNIQSPHYISSDPVNNALLSTSPAQVRINFNFTVAPPSEITVTRDGVNATAGATTISTDRLALIVAINAGQTGNYKVDYKACWPDGSCHNGSFGFSVKLP</sequence>
<evidence type="ECO:0000256" key="1">
    <source>
        <dbReference type="ARBA" id="ARBA00022729"/>
    </source>
</evidence>
<evidence type="ECO:0000259" key="4">
    <source>
        <dbReference type="Pfam" id="PF04234"/>
    </source>
</evidence>
<comment type="caution">
    <text evidence="5">The sequence shown here is derived from an EMBL/GenBank/DDBJ whole genome shotgun (WGS) entry which is preliminary data.</text>
</comment>
<dbReference type="PROSITE" id="PS51257">
    <property type="entry name" value="PROKAR_LIPOPROTEIN"/>
    <property type="match status" value="1"/>
</dbReference>
<evidence type="ECO:0000256" key="2">
    <source>
        <dbReference type="ARBA" id="ARBA00023008"/>
    </source>
</evidence>
<feature type="domain" description="CopC" evidence="4">
    <location>
        <begin position="68"/>
        <end position="157"/>
    </location>
</feature>
<accession>A0A1F2WHH2</accession>
<dbReference type="InterPro" id="IPR014756">
    <property type="entry name" value="Ig_E-set"/>
</dbReference>
<organism evidence="5 6">
    <name type="scientific">Candidatus Solincola sediminis</name>
    <dbReference type="NCBI Taxonomy" id="1797199"/>
    <lineage>
        <taxon>Bacteria</taxon>
        <taxon>Bacillati</taxon>
        <taxon>Actinomycetota</taxon>
        <taxon>Candidatus Geothermincolia</taxon>
        <taxon>Candidatus Geothermincolales</taxon>
        <taxon>Candidatus Geothermincolaceae</taxon>
        <taxon>Candidatus Solincola</taxon>
    </lineage>
</organism>